<evidence type="ECO:0000256" key="4">
    <source>
        <dbReference type="ARBA" id="ARBA00022917"/>
    </source>
</evidence>
<organism evidence="7">
    <name type="scientific">anaerobic digester metagenome</name>
    <dbReference type="NCBI Taxonomy" id="1263854"/>
    <lineage>
        <taxon>unclassified sequences</taxon>
        <taxon>metagenomes</taxon>
        <taxon>ecological metagenomes</taxon>
    </lineage>
</organism>
<dbReference type="EMBL" id="CAADRM010000150">
    <property type="protein sequence ID" value="VFU18395.1"/>
    <property type="molecule type" value="Genomic_DNA"/>
</dbReference>
<evidence type="ECO:0000313" key="7">
    <source>
        <dbReference type="EMBL" id="VFU18395.1"/>
    </source>
</evidence>
<evidence type="ECO:0000256" key="5">
    <source>
        <dbReference type="SAM" id="Coils"/>
    </source>
</evidence>
<keyword evidence="5" id="KW-0175">Coiled coil</keyword>
<dbReference type="PANTHER" id="PTHR20982">
    <property type="entry name" value="RIBOSOME RECYCLING FACTOR"/>
    <property type="match status" value="1"/>
</dbReference>
<gene>
    <name evidence="7" type="primary">frr</name>
    <name evidence="7" type="ORF">SCFA_820027</name>
</gene>
<dbReference type="FunFam" id="1.10.132.20:FF:000001">
    <property type="entry name" value="Ribosome-recycling factor"/>
    <property type="match status" value="1"/>
</dbReference>
<dbReference type="GO" id="GO:0043023">
    <property type="term" value="F:ribosomal large subunit binding"/>
    <property type="evidence" value="ECO:0007669"/>
    <property type="project" value="TreeGrafter"/>
</dbReference>
<dbReference type="InterPro" id="IPR036191">
    <property type="entry name" value="RRF_sf"/>
</dbReference>
<dbReference type="GO" id="GO:0002184">
    <property type="term" value="P:cytoplasmic translational termination"/>
    <property type="evidence" value="ECO:0007669"/>
    <property type="project" value="TreeGrafter"/>
</dbReference>
<comment type="subcellular location">
    <subcellularLocation>
        <location evidence="1">Cytoplasm</location>
    </subcellularLocation>
</comment>
<comment type="similarity">
    <text evidence="2">Belongs to the RRF family.</text>
</comment>
<evidence type="ECO:0000256" key="2">
    <source>
        <dbReference type="ARBA" id="ARBA00005912"/>
    </source>
</evidence>
<dbReference type="PANTHER" id="PTHR20982:SF3">
    <property type="entry name" value="MITOCHONDRIAL RIBOSOME RECYCLING FACTOR PSEUDO 1"/>
    <property type="match status" value="1"/>
</dbReference>
<dbReference type="Pfam" id="PF01765">
    <property type="entry name" value="RRF"/>
    <property type="match status" value="1"/>
</dbReference>
<dbReference type="NCBIfam" id="TIGR00496">
    <property type="entry name" value="frr"/>
    <property type="match status" value="1"/>
</dbReference>
<evidence type="ECO:0000256" key="3">
    <source>
        <dbReference type="ARBA" id="ARBA00022490"/>
    </source>
</evidence>
<dbReference type="SUPFAM" id="SSF55194">
    <property type="entry name" value="Ribosome recycling factor, RRF"/>
    <property type="match status" value="1"/>
</dbReference>
<dbReference type="Gene3D" id="1.10.132.20">
    <property type="entry name" value="Ribosome-recycling factor"/>
    <property type="match status" value="1"/>
</dbReference>
<dbReference type="AlphaFoldDB" id="A0A485M4P2"/>
<dbReference type="HAMAP" id="MF_00040">
    <property type="entry name" value="RRF"/>
    <property type="match status" value="1"/>
</dbReference>
<dbReference type="InterPro" id="IPR002661">
    <property type="entry name" value="Ribosome_recyc_fac"/>
</dbReference>
<dbReference type="InterPro" id="IPR023584">
    <property type="entry name" value="Ribosome_recyc_fac_dom"/>
</dbReference>
<dbReference type="FunFam" id="3.30.1360.40:FF:000001">
    <property type="entry name" value="Ribosome-recycling factor"/>
    <property type="match status" value="1"/>
</dbReference>
<evidence type="ECO:0000259" key="6">
    <source>
        <dbReference type="Pfam" id="PF01765"/>
    </source>
</evidence>
<proteinExistence type="inferred from homology"/>
<dbReference type="GO" id="GO:0005829">
    <property type="term" value="C:cytosol"/>
    <property type="evidence" value="ECO:0007669"/>
    <property type="project" value="GOC"/>
</dbReference>
<accession>A0A485M4P2</accession>
<dbReference type="Gene3D" id="3.30.1360.40">
    <property type="match status" value="1"/>
</dbReference>
<keyword evidence="3" id="KW-0963">Cytoplasm</keyword>
<name>A0A485M4P2_9ZZZZ</name>
<evidence type="ECO:0000256" key="1">
    <source>
        <dbReference type="ARBA" id="ARBA00004496"/>
    </source>
</evidence>
<keyword evidence="4" id="KW-0648">Protein biosynthesis</keyword>
<feature type="coiled-coil region" evidence="5">
    <location>
        <begin position="114"/>
        <end position="166"/>
    </location>
</feature>
<protein>
    <submittedName>
        <fullName evidence="7">Ribosome recycling factor</fullName>
    </submittedName>
</protein>
<dbReference type="CDD" id="cd00520">
    <property type="entry name" value="RRF"/>
    <property type="match status" value="1"/>
</dbReference>
<feature type="domain" description="Ribosome recycling factor" evidence="6">
    <location>
        <begin position="21"/>
        <end position="183"/>
    </location>
</feature>
<sequence length="185" mass="21111">MMNEVIDGMKQDMEKTVAAMKQSLQKVRTGRASIGILDGIMVDYYGTPTPLKQLATLAVPEPRLITIQPWDKGAISSIEKAIFKSELGLTPANDGKIIRVPIPPLNEERRRDLVKMVKKMAEEYRVEIRNHRRDANAMLKDLEKDKEISQDELKTSQDKVQDLTNDYIRQVDAMLADKEKEIMEV</sequence>
<reference evidence="7" key="1">
    <citation type="submission" date="2019-03" db="EMBL/GenBank/DDBJ databases">
        <authorList>
            <person name="Hao L."/>
        </authorList>
    </citation>
    <scope>NUCLEOTIDE SEQUENCE</scope>
</reference>